<organism evidence="3 4">
    <name type="scientific">Ramlibacter monticola</name>
    <dbReference type="NCBI Taxonomy" id="1926872"/>
    <lineage>
        <taxon>Bacteria</taxon>
        <taxon>Pseudomonadati</taxon>
        <taxon>Pseudomonadota</taxon>
        <taxon>Betaproteobacteria</taxon>
        <taxon>Burkholderiales</taxon>
        <taxon>Comamonadaceae</taxon>
        <taxon>Ramlibacter</taxon>
    </lineage>
</organism>
<dbReference type="InterPro" id="IPR037049">
    <property type="entry name" value="DUF1214_C_sf"/>
</dbReference>
<protein>
    <submittedName>
        <fullName evidence="3">DUF1254 domain-containing protein</fullName>
    </submittedName>
</protein>
<dbReference type="InterPro" id="IPR010621">
    <property type="entry name" value="DUF1214"/>
</dbReference>
<dbReference type="InterPro" id="IPR037050">
    <property type="entry name" value="DUF1254_sf"/>
</dbReference>
<dbReference type="Proteomes" id="UP000599109">
    <property type="component" value="Unassembled WGS sequence"/>
</dbReference>
<comment type="caution">
    <text evidence="3">The sequence shown here is derived from an EMBL/GenBank/DDBJ whole genome shotgun (WGS) entry which is preliminary data.</text>
</comment>
<dbReference type="SUPFAM" id="SSF160935">
    <property type="entry name" value="VPA0735-like"/>
    <property type="match status" value="1"/>
</dbReference>
<dbReference type="Pfam" id="PF06863">
    <property type="entry name" value="DUF1254"/>
    <property type="match status" value="1"/>
</dbReference>
<dbReference type="Gene3D" id="2.60.40.1610">
    <property type="entry name" value="Domain of unknown function DUF1254"/>
    <property type="match status" value="1"/>
</dbReference>
<feature type="domain" description="DUF1214" evidence="1">
    <location>
        <begin position="322"/>
        <end position="426"/>
    </location>
</feature>
<dbReference type="AlphaFoldDB" id="A0A936Z8I2"/>
<dbReference type="EMBL" id="JAEQNE010000008">
    <property type="protein sequence ID" value="MBL0394571.1"/>
    <property type="molecule type" value="Genomic_DNA"/>
</dbReference>
<evidence type="ECO:0000313" key="3">
    <source>
        <dbReference type="EMBL" id="MBL0394571.1"/>
    </source>
</evidence>
<proteinExistence type="predicted"/>
<name>A0A936Z8I2_9BURK</name>
<dbReference type="PANTHER" id="PTHR36509">
    <property type="entry name" value="BLL3101 PROTEIN"/>
    <property type="match status" value="1"/>
</dbReference>
<dbReference type="Gene3D" id="2.60.120.600">
    <property type="entry name" value="Domain of unknown function DUF1214, C-terminal domain"/>
    <property type="match status" value="1"/>
</dbReference>
<keyword evidence="4" id="KW-1185">Reference proteome</keyword>
<dbReference type="PANTHER" id="PTHR36509:SF3">
    <property type="entry name" value="SIGNAL PEPTIDE PROTEIN"/>
    <property type="match status" value="1"/>
</dbReference>
<reference evidence="3 4" key="1">
    <citation type="journal article" date="2017" name="Int. J. Syst. Evol. Microbiol.">
        <title>Ramlibacter monticola sp. nov., isolated from forest soil.</title>
        <authorList>
            <person name="Chaudhary D.K."/>
            <person name="Kim J."/>
        </authorList>
    </citation>
    <scope>NUCLEOTIDE SEQUENCE [LARGE SCALE GENOMIC DNA]</scope>
    <source>
        <strain evidence="3 4">KACC 19175</strain>
    </source>
</reference>
<gene>
    <name evidence="3" type="ORF">JJ685_25755</name>
</gene>
<accession>A0A936Z8I2</accession>
<dbReference type="RefSeq" id="WP_201677232.1">
    <property type="nucleotide sequence ID" value="NZ_JAEQNE010000008.1"/>
</dbReference>
<feature type="domain" description="DUF1254" evidence="2">
    <location>
        <begin position="53"/>
        <end position="174"/>
    </location>
</feature>
<dbReference type="InterPro" id="IPR010679">
    <property type="entry name" value="DUF1254"/>
</dbReference>
<evidence type="ECO:0000313" key="4">
    <source>
        <dbReference type="Proteomes" id="UP000599109"/>
    </source>
</evidence>
<sequence length="442" mass="48070">MHDRELDRRSVERRAVESAIWGMPLVSVDAMRQAFLRDAGGRYDDIVYLSKQADWKFQVTTPNASSWYAYIPLNTAGGPVVLEIPPAEGAGLFGSLNDAWQVPAADVGPAGSDGGRGGRYVVLPPGWSESVPADCFVVPLPTFNGYSLLRVIPRTTAPDDVARALALVRKVRAYRLADAADPPLQRFVDMAGKPFEGIARFDDTFFDSLARMVQEEPLAQHDLVAMALLRSIGIEKGRPFQPDAGLREILRGAAIEAHADFIAGLRALPAYWSARQWTLPARPVGAETGFTFMTGQLLDIDARGELFYFGCAPARRPGAATFYLSSCADAGGAPLQGGRKYRLRVPPDVPAQQFWAVTVYELETCAFVRGAERIELNSYDEGVARNADGSVDVTFAPRPPAGGKSNWVATPGEKPWVAMFRLYGPGASLFDKSWSLADIEAL</sequence>
<dbReference type="Pfam" id="PF06742">
    <property type="entry name" value="DUF1214"/>
    <property type="match status" value="1"/>
</dbReference>
<dbReference type="Gene3D" id="1.10.3360.10">
    <property type="entry name" value="VPA0735-like domain"/>
    <property type="match status" value="1"/>
</dbReference>
<evidence type="ECO:0000259" key="1">
    <source>
        <dbReference type="Pfam" id="PF06742"/>
    </source>
</evidence>
<evidence type="ECO:0000259" key="2">
    <source>
        <dbReference type="Pfam" id="PF06863"/>
    </source>
</evidence>